<accession>A0A437QYZ6</accession>
<evidence type="ECO:0000256" key="4">
    <source>
        <dbReference type="ARBA" id="ARBA00022519"/>
    </source>
</evidence>
<gene>
    <name evidence="11" type="ORF">EOI86_03030</name>
</gene>
<organism evidence="11 12">
    <name type="scientific">Hwanghaeella grinnelliae</name>
    <dbReference type="NCBI Taxonomy" id="2500179"/>
    <lineage>
        <taxon>Bacteria</taxon>
        <taxon>Pseudomonadati</taxon>
        <taxon>Pseudomonadota</taxon>
        <taxon>Alphaproteobacteria</taxon>
        <taxon>Rhodospirillales</taxon>
        <taxon>Rhodospirillaceae</taxon>
        <taxon>Hwanghaeella</taxon>
    </lineage>
</organism>
<feature type="domain" description="Tripartite ATP-independent periplasmic transporters DctQ component" evidence="10">
    <location>
        <begin position="1"/>
        <end position="134"/>
    </location>
</feature>
<evidence type="ECO:0000256" key="3">
    <source>
        <dbReference type="ARBA" id="ARBA00022475"/>
    </source>
</evidence>
<evidence type="ECO:0000313" key="11">
    <source>
        <dbReference type="EMBL" id="RVU39726.1"/>
    </source>
</evidence>
<keyword evidence="5 9" id="KW-0812">Transmembrane</keyword>
<evidence type="ECO:0000256" key="7">
    <source>
        <dbReference type="ARBA" id="ARBA00023136"/>
    </source>
</evidence>
<comment type="function">
    <text evidence="9">Part of the tripartite ATP-independent periplasmic (TRAP) transport system.</text>
</comment>
<dbReference type="PANTHER" id="PTHR35011">
    <property type="entry name" value="2,3-DIKETO-L-GULONATE TRAP TRANSPORTER SMALL PERMEASE PROTEIN YIAM"/>
    <property type="match status" value="1"/>
</dbReference>
<dbReference type="Proteomes" id="UP000287447">
    <property type="component" value="Unassembled WGS sequence"/>
</dbReference>
<evidence type="ECO:0000259" key="10">
    <source>
        <dbReference type="Pfam" id="PF04290"/>
    </source>
</evidence>
<evidence type="ECO:0000256" key="8">
    <source>
        <dbReference type="ARBA" id="ARBA00038436"/>
    </source>
</evidence>
<sequence>MVLLQFLVVVMRYVFGTGEIWLQEAIIYQHALVFMLGASYTLLKDGHVRVDIFYSNRSPRTKATVNLLGALFLLFPVMSLIVWASFPYVARSWAVLEGSRETSGIPGVFLLKSVILVFAVMMLLQGLSTVIRSLAFLRGLELPPLPYRDDEAADRVEV</sequence>
<comment type="caution">
    <text evidence="11">The sequence shown here is derived from an EMBL/GenBank/DDBJ whole genome shotgun (WGS) entry which is preliminary data.</text>
</comment>
<reference evidence="12" key="1">
    <citation type="submission" date="2019-01" db="EMBL/GenBank/DDBJ databases">
        <title>Gri0909 isolated from a small marine red alga.</title>
        <authorList>
            <person name="Kim J."/>
            <person name="Jeong S.E."/>
            <person name="Jeon C.O."/>
        </authorList>
    </citation>
    <scope>NUCLEOTIDE SEQUENCE [LARGE SCALE GENOMIC DNA]</scope>
    <source>
        <strain evidence="12">Gri0909</strain>
    </source>
</reference>
<dbReference type="GO" id="GO:0022857">
    <property type="term" value="F:transmembrane transporter activity"/>
    <property type="evidence" value="ECO:0007669"/>
    <property type="project" value="UniProtKB-UniRule"/>
</dbReference>
<evidence type="ECO:0000256" key="1">
    <source>
        <dbReference type="ARBA" id="ARBA00004429"/>
    </source>
</evidence>
<feature type="transmembrane region" description="Helical" evidence="9">
    <location>
        <begin position="26"/>
        <end position="43"/>
    </location>
</feature>
<keyword evidence="3" id="KW-1003">Cell membrane</keyword>
<evidence type="ECO:0000313" key="12">
    <source>
        <dbReference type="Proteomes" id="UP000287447"/>
    </source>
</evidence>
<keyword evidence="4 9" id="KW-0997">Cell inner membrane</keyword>
<dbReference type="GO" id="GO:0005886">
    <property type="term" value="C:plasma membrane"/>
    <property type="evidence" value="ECO:0007669"/>
    <property type="project" value="UniProtKB-SubCell"/>
</dbReference>
<protein>
    <recommendedName>
        <fullName evidence="9">TRAP transporter small permease protein</fullName>
    </recommendedName>
</protein>
<comment type="similarity">
    <text evidence="8 9">Belongs to the TRAP transporter small permease family.</text>
</comment>
<comment type="caution">
    <text evidence="9">Lacks conserved residue(s) required for the propagation of feature annotation.</text>
</comment>
<dbReference type="PANTHER" id="PTHR35011:SF4">
    <property type="entry name" value="SLL1102 PROTEIN"/>
    <property type="match status" value="1"/>
</dbReference>
<comment type="subunit">
    <text evidence="9">The complex comprises the extracytoplasmic solute receptor protein and the two transmembrane proteins.</text>
</comment>
<feature type="transmembrane region" description="Helical" evidence="9">
    <location>
        <begin position="64"/>
        <end position="84"/>
    </location>
</feature>
<evidence type="ECO:0000256" key="2">
    <source>
        <dbReference type="ARBA" id="ARBA00022448"/>
    </source>
</evidence>
<dbReference type="InterPro" id="IPR007387">
    <property type="entry name" value="TRAP_DctQ"/>
</dbReference>
<dbReference type="OrthoDB" id="9794346at2"/>
<dbReference type="Pfam" id="PF04290">
    <property type="entry name" value="DctQ"/>
    <property type="match status" value="1"/>
</dbReference>
<evidence type="ECO:0000256" key="5">
    <source>
        <dbReference type="ARBA" id="ARBA00022692"/>
    </source>
</evidence>
<keyword evidence="6 9" id="KW-1133">Transmembrane helix</keyword>
<dbReference type="AlphaFoldDB" id="A0A437QYZ6"/>
<dbReference type="EMBL" id="SADE01000001">
    <property type="protein sequence ID" value="RVU39726.1"/>
    <property type="molecule type" value="Genomic_DNA"/>
</dbReference>
<name>A0A437QYZ6_9PROT</name>
<keyword evidence="7 9" id="KW-0472">Membrane</keyword>
<proteinExistence type="inferred from homology"/>
<comment type="subcellular location">
    <subcellularLocation>
        <location evidence="1 9">Cell inner membrane</location>
        <topology evidence="1 9">Multi-pass membrane protein</topology>
    </subcellularLocation>
</comment>
<evidence type="ECO:0000256" key="6">
    <source>
        <dbReference type="ARBA" id="ARBA00022989"/>
    </source>
</evidence>
<keyword evidence="2 9" id="KW-0813">Transport</keyword>
<evidence type="ECO:0000256" key="9">
    <source>
        <dbReference type="RuleBase" id="RU369079"/>
    </source>
</evidence>
<dbReference type="InterPro" id="IPR055348">
    <property type="entry name" value="DctQ"/>
</dbReference>
<keyword evidence="12" id="KW-1185">Reference proteome</keyword>
<feature type="transmembrane region" description="Helical" evidence="9">
    <location>
        <begin position="104"/>
        <end position="124"/>
    </location>
</feature>